<dbReference type="EMBL" id="RAQQ01000031">
    <property type="protein sequence ID" value="RKF23858.1"/>
    <property type="molecule type" value="Genomic_DNA"/>
</dbReference>
<dbReference type="Proteomes" id="UP000285744">
    <property type="component" value="Unassembled WGS sequence"/>
</dbReference>
<sequence length="94" mass="10165">MAATVYLSAAVIDQLTAAQRVLDEHVTSSASGYCQRCHLAGPCPANEQAAAAFARYGRLPRRTPGATRPELINARRFAVRPDRATAPTFAPIRR</sequence>
<name>A0A420ET55_9ACTN</name>
<protein>
    <submittedName>
        <fullName evidence="1">Uncharacterized protein</fullName>
    </submittedName>
</protein>
<accession>A0A420ET55</accession>
<gene>
    <name evidence="1" type="ORF">D7I43_29060</name>
</gene>
<reference evidence="1 2" key="1">
    <citation type="journal article" date="2018" name="Int. J. Syst. Evol. Microbiol.">
        <title>Micromonospora globbae sp. nov., an endophytic actinomycete isolated from roots of Globba winitii C. H. Wright.</title>
        <authorList>
            <person name="Kuncharoen N."/>
            <person name="Pittayakhajonwut P."/>
            <person name="Tanasupawat S."/>
        </authorList>
    </citation>
    <scope>NUCLEOTIDE SEQUENCE [LARGE SCALE GENOMIC DNA]</scope>
    <source>
        <strain evidence="1 2">WPS1-2</strain>
    </source>
</reference>
<dbReference type="AlphaFoldDB" id="A0A420ET55"/>
<evidence type="ECO:0000313" key="1">
    <source>
        <dbReference type="EMBL" id="RKF23858.1"/>
    </source>
</evidence>
<organism evidence="1 2">
    <name type="scientific">Micromonospora globbae</name>
    <dbReference type="NCBI Taxonomy" id="1894969"/>
    <lineage>
        <taxon>Bacteria</taxon>
        <taxon>Bacillati</taxon>
        <taxon>Actinomycetota</taxon>
        <taxon>Actinomycetes</taxon>
        <taxon>Micromonosporales</taxon>
        <taxon>Micromonosporaceae</taxon>
        <taxon>Micromonospora</taxon>
    </lineage>
</organism>
<dbReference type="OrthoDB" id="3388552at2"/>
<comment type="caution">
    <text evidence="1">The sequence shown here is derived from an EMBL/GenBank/DDBJ whole genome shotgun (WGS) entry which is preliminary data.</text>
</comment>
<proteinExistence type="predicted"/>
<evidence type="ECO:0000313" key="2">
    <source>
        <dbReference type="Proteomes" id="UP000285744"/>
    </source>
</evidence>
<dbReference type="RefSeq" id="WP_120331784.1">
    <property type="nucleotide sequence ID" value="NZ_RAQQ01000031.1"/>
</dbReference>